<dbReference type="NCBIfam" id="TIGR00177">
    <property type="entry name" value="molyb_syn"/>
    <property type="match status" value="1"/>
</dbReference>
<dbReference type="EMBL" id="LAZR01002960">
    <property type="protein sequence ID" value="KKN23545.1"/>
    <property type="molecule type" value="Genomic_DNA"/>
</dbReference>
<accession>A0A0F9NVK5</accession>
<dbReference type="PANTHER" id="PTHR43232:SF2">
    <property type="entry name" value="MOLYBDENUM COFACTOR BIOSYNTHESIS PROTEIN B"/>
    <property type="match status" value="1"/>
</dbReference>
<dbReference type="PIRSF" id="PIRSF006443">
    <property type="entry name" value="MoaB"/>
    <property type="match status" value="1"/>
</dbReference>
<dbReference type="InterPro" id="IPR012245">
    <property type="entry name" value="MoaB"/>
</dbReference>
<name>A0A0F9NVK5_9ZZZZ</name>
<organism evidence="2">
    <name type="scientific">marine sediment metagenome</name>
    <dbReference type="NCBI Taxonomy" id="412755"/>
    <lineage>
        <taxon>unclassified sequences</taxon>
        <taxon>metagenomes</taxon>
        <taxon>ecological metagenomes</taxon>
    </lineage>
</organism>
<comment type="caution">
    <text evidence="2">The sequence shown here is derived from an EMBL/GenBank/DDBJ whole genome shotgun (WGS) entry which is preliminary data.</text>
</comment>
<dbReference type="GO" id="GO:0005829">
    <property type="term" value="C:cytosol"/>
    <property type="evidence" value="ECO:0007669"/>
    <property type="project" value="TreeGrafter"/>
</dbReference>
<dbReference type="CDD" id="cd00886">
    <property type="entry name" value="MogA_MoaB"/>
    <property type="match status" value="1"/>
</dbReference>
<dbReference type="AlphaFoldDB" id="A0A0F9NVK5"/>
<gene>
    <name evidence="2" type="ORF">LCGC14_0903900</name>
</gene>
<proteinExistence type="predicted"/>
<evidence type="ECO:0000313" key="2">
    <source>
        <dbReference type="EMBL" id="KKN23545.1"/>
    </source>
</evidence>
<sequence>MKKGIKEDFLDFNKISYPVLIRMKKKMKVHEEHKQKAPNEINFALIVVSTSRYKEIKSGEPSSDKTIPMVEKVLKKEANISLVFKKIISDSEEHINITLTKLMKDDVVDSIIFSGGSGLSPKDITYETIEPRLEKVFSGFGEIFRTLSYNEIGSSAMLSRAVAGILKIKNKNKAVFLLPGSPNAVRLALNALIIPEIGHIIYMINKKE</sequence>
<reference evidence="2" key="1">
    <citation type="journal article" date="2015" name="Nature">
        <title>Complex archaea that bridge the gap between prokaryotes and eukaryotes.</title>
        <authorList>
            <person name="Spang A."/>
            <person name="Saw J.H."/>
            <person name="Jorgensen S.L."/>
            <person name="Zaremba-Niedzwiedzka K."/>
            <person name="Martijn J."/>
            <person name="Lind A.E."/>
            <person name="van Eijk R."/>
            <person name="Schleper C."/>
            <person name="Guy L."/>
            <person name="Ettema T.J."/>
        </authorList>
    </citation>
    <scope>NUCLEOTIDE SEQUENCE</scope>
</reference>
<dbReference type="Gene3D" id="3.40.980.10">
    <property type="entry name" value="MoaB/Mog-like domain"/>
    <property type="match status" value="1"/>
</dbReference>
<feature type="domain" description="MoaB/Mog" evidence="1">
    <location>
        <begin position="44"/>
        <end position="200"/>
    </location>
</feature>
<dbReference type="GO" id="GO:0006777">
    <property type="term" value="P:Mo-molybdopterin cofactor biosynthetic process"/>
    <property type="evidence" value="ECO:0007669"/>
    <property type="project" value="InterPro"/>
</dbReference>
<evidence type="ECO:0000259" key="1">
    <source>
        <dbReference type="SMART" id="SM00852"/>
    </source>
</evidence>
<dbReference type="InterPro" id="IPR001453">
    <property type="entry name" value="MoaB/Mog_dom"/>
</dbReference>
<dbReference type="SMART" id="SM00852">
    <property type="entry name" value="MoCF_biosynth"/>
    <property type="match status" value="1"/>
</dbReference>
<dbReference type="InterPro" id="IPR036425">
    <property type="entry name" value="MoaB/Mog-like_dom_sf"/>
</dbReference>
<dbReference type="SUPFAM" id="SSF53218">
    <property type="entry name" value="Molybdenum cofactor biosynthesis proteins"/>
    <property type="match status" value="1"/>
</dbReference>
<protein>
    <recommendedName>
        <fullName evidence="1">MoaB/Mog domain-containing protein</fullName>
    </recommendedName>
</protein>
<dbReference type="PANTHER" id="PTHR43232">
    <property type="entry name" value="MOLYBDENUM COFACTOR BIOSYNTHESIS PROTEIN B"/>
    <property type="match status" value="1"/>
</dbReference>
<dbReference type="Pfam" id="PF00994">
    <property type="entry name" value="MoCF_biosynth"/>
    <property type="match status" value="1"/>
</dbReference>